<feature type="transmembrane region" description="Helical" evidence="1">
    <location>
        <begin position="20"/>
        <end position="40"/>
    </location>
</feature>
<gene>
    <name evidence="2" type="ORF">Bravens_00927</name>
</gene>
<dbReference type="Proteomes" id="UP000243589">
    <property type="component" value="Unassembled WGS sequence"/>
</dbReference>
<evidence type="ECO:0000313" key="2">
    <source>
        <dbReference type="EMBL" id="KXZ57896.1"/>
    </source>
</evidence>
<keyword evidence="1" id="KW-1133">Transmembrane helix</keyword>
<sequence>MIVDASGEEMYDINDFLTFFYRWVFFSIFCGTLLTLHGFLPKVRTGAKD</sequence>
<organism evidence="2 3">
    <name type="scientific">Brevibacterium ravenspurgense</name>
    <dbReference type="NCBI Taxonomy" id="479117"/>
    <lineage>
        <taxon>Bacteria</taxon>
        <taxon>Bacillati</taxon>
        <taxon>Actinomycetota</taxon>
        <taxon>Actinomycetes</taxon>
        <taxon>Micrococcales</taxon>
        <taxon>Brevibacteriaceae</taxon>
        <taxon>Brevibacterium</taxon>
    </lineage>
</organism>
<dbReference type="EMBL" id="LQQC01000010">
    <property type="protein sequence ID" value="KXZ57896.1"/>
    <property type="molecule type" value="Genomic_DNA"/>
</dbReference>
<comment type="caution">
    <text evidence="2">The sequence shown here is derived from an EMBL/GenBank/DDBJ whole genome shotgun (WGS) entry which is preliminary data.</text>
</comment>
<protein>
    <submittedName>
        <fullName evidence="2">Uncharacterized protein</fullName>
    </submittedName>
</protein>
<keyword evidence="3" id="KW-1185">Reference proteome</keyword>
<proteinExistence type="predicted"/>
<keyword evidence="1" id="KW-0472">Membrane</keyword>
<reference evidence="2 3" key="1">
    <citation type="submission" date="2016-01" db="EMBL/GenBank/DDBJ databases">
        <title>Use of Whole Genome Sequencing to ascertain that Brevibacterium massiliense (Roux, Raoult 2009) is a later heterotypic synonym of Brevibacterium ravenspurgense (Mages 2008).</title>
        <authorList>
            <person name="Bernier A.-M."/>
            <person name="Burdz T."/>
            <person name="Huynh C."/>
            <person name="Pachecho A.L."/>
            <person name="Wiebe D."/>
            <person name="Bonner C."/>
            <person name="Bernard K."/>
        </authorList>
    </citation>
    <scope>NUCLEOTIDE SEQUENCE [LARGE SCALE GENOMIC DNA]</scope>
    <source>
        <strain evidence="2 3">CCUG56047</strain>
    </source>
</reference>
<name>A0A150H715_9MICO</name>
<keyword evidence="1" id="KW-0812">Transmembrane</keyword>
<evidence type="ECO:0000256" key="1">
    <source>
        <dbReference type="SAM" id="Phobius"/>
    </source>
</evidence>
<evidence type="ECO:0000313" key="3">
    <source>
        <dbReference type="Proteomes" id="UP000243589"/>
    </source>
</evidence>
<dbReference type="AlphaFoldDB" id="A0A150H715"/>
<accession>A0A150H715</accession>
<dbReference type="PATRIC" id="fig|479117.4.peg.927"/>
<dbReference type="RefSeq" id="WP_157452705.1">
    <property type="nucleotide sequence ID" value="NZ_LQQC01000010.1"/>
</dbReference>